<dbReference type="STRING" id="321763.SAMN04488692_12138"/>
<organism evidence="1 2">
    <name type="scientific">Halarsenatibacter silvermanii</name>
    <dbReference type="NCBI Taxonomy" id="321763"/>
    <lineage>
        <taxon>Bacteria</taxon>
        <taxon>Bacillati</taxon>
        <taxon>Bacillota</taxon>
        <taxon>Clostridia</taxon>
        <taxon>Halanaerobiales</taxon>
        <taxon>Halarsenatibacteraceae</taxon>
        <taxon>Halarsenatibacter</taxon>
    </lineage>
</organism>
<accession>A0A1G9RCA9</accession>
<dbReference type="EMBL" id="FNGO01000021">
    <property type="protein sequence ID" value="SDM20952.1"/>
    <property type="molecule type" value="Genomic_DNA"/>
</dbReference>
<protein>
    <submittedName>
        <fullName evidence="1">Uncharacterized protein</fullName>
    </submittedName>
</protein>
<dbReference type="Proteomes" id="UP000199476">
    <property type="component" value="Unassembled WGS sequence"/>
</dbReference>
<sequence length="211" mass="23597">MEALKPGNINVGPGLTYFGEEGGEPVYLGRTTGETEFSYEVETFEIATEEDGRFDEIVEDDTISVTVPIFYTDVESLSQLIPWADVVEGTEGEKRLVVTKAVGTRLSDHSDKLIIRPKINAEKDTVDKSGDLVVHNCYPVPGPLNFAYSRSGQRVANVQFVALPAEVSETINGVEKYPFWSYGDESITGKKAPFRGLFLQKFRRFLFWQKV</sequence>
<evidence type="ECO:0000313" key="1">
    <source>
        <dbReference type="EMBL" id="SDM20952.1"/>
    </source>
</evidence>
<dbReference type="AlphaFoldDB" id="A0A1G9RCA9"/>
<proteinExistence type="predicted"/>
<keyword evidence="2" id="KW-1185">Reference proteome</keyword>
<reference evidence="1 2" key="1">
    <citation type="submission" date="2016-10" db="EMBL/GenBank/DDBJ databases">
        <authorList>
            <person name="de Groot N.N."/>
        </authorList>
    </citation>
    <scope>NUCLEOTIDE SEQUENCE [LARGE SCALE GENOMIC DNA]</scope>
    <source>
        <strain evidence="1 2">SLAS-1</strain>
    </source>
</reference>
<gene>
    <name evidence="1" type="ORF">SAMN04488692_12138</name>
</gene>
<evidence type="ECO:0000313" key="2">
    <source>
        <dbReference type="Proteomes" id="UP000199476"/>
    </source>
</evidence>
<name>A0A1G9RCA9_9FIRM</name>
<dbReference type="RefSeq" id="WP_089761370.1">
    <property type="nucleotide sequence ID" value="NZ_FNGO01000021.1"/>
</dbReference>